<dbReference type="InterPro" id="IPR017945">
    <property type="entry name" value="DHBP_synth_RibB-like_a/b_dom"/>
</dbReference>
<dbReference type="PANTHER" id="PTHR42828">
    <property type="entry name" value="DHBP SYNTHASE RIBB-LIKE ALPHA/BETA DOMAIN-CONTAINING PROTEIN"/>
    <property type="match status" value="1"/>
</dbReference>
<dbReference type="Proteomes" id="UP001189429">
    <property type="component" value="Unassembled WGS sequence"/>
</dbReference>
<evidence type="ECO:0000313" key="1">
    <source>
        <dbReference type="EMBL" id="CAK0906384.1"/>
    </source>
</evidence>
<dbReference type="Gene3D" id="3.90.870.10">
    <property type="entry name" value="DHBP synthase"/>
    <property type="match status" value="1"/>
</dbReference>
<organism evidence="1 2">
    <name type="scientific">Prorocentrum cordatum</name>
    <dbReference type="NCBI Taxonomy" id="2364126"/>
    <lineage>
        <taxon>Eukaryota</taxon>
        <taxon>Sar</taxon>
        <taxon>Alveolata</taxon>
        <taxon>Dinophyceae</taxon>
        <taxon>Prorocentrales</taxon>
        <taxon>Prorocentraceae</taxon>
        <taxon>Prorocentrum</taxon>
    </lineage>
</organism>
<dbReference type="PANTHER" id="PTHR42828:SF3">
    <property type="entry name" value="THREONYLCARBAMOYL-AMP SYNTHASE"/>
    <property type="match status" value="1"/>
</dbReference>
<proteinExistence type="predicted"/>
<keyword evidence="2" id="KW-1185">Reference proteome</keyword>
<dbReference type="SUPFAM" id="SSF55821">
    <property type="entry name" value="YrdC/RibB"/>
    <property type="match status" value="1"/>
</dbReference>
<dbReference type="InterPro" id="IPR052532">
    <property type="entry name" value="SUA5_domain"/>
</dbReference>
<dbReference type="EMBL" id="CAUYUJ010021682">
    <property type="protein sequence ID" value="CAK0906384.1"/>
    <property type="molecule type" value="Genomic_DNA"/>
</dbReference>
<sequence>MRASKQVPKIVLKHKSRRRLWQRREVGIRVPDCAVVQHITRELDEPLLSSSADDGPTAVWSTQRDAVDFIVAGSTNMANIWDEVADEAHRTCGKRIRFYDQFADVTGVAITLHEEETASPPWSTSPWSTPWCAGKASATRPSGRRWPSRADGSHARLARGGSVRGWVAIGIRGGIIAGGRGGSGSRA</sequence>
<name>A0ABN9Y1S9_9DINO</name>
<gene>
    <name evidence="1" type="ORF">PCOR1329_LOCUS81715</name>
</gene>
<comment type="caution">
    <text evidence="1">The sequence shown here is derived from an EMBL/GenBank/DDBJ whole genome shotgun (WGS) entry which is preliminary data.</text>
</comment>
<accession>A0ABN9Y1S9</accession>
<reference evidence="1" key="1">
    <citation type="submission" date="2023-10" db="EMBL/GenBank/DDBJ databases">
        <authorList>
            <person name="Chen Y."/>
            <person name="Shah S."/>
            <person name="Dougan E. K."/>
            <person name="Thang M."/>
            <person name="Chan C."/>
        </authorList>
    </citation>
    <scope>NUCLEOTIDE SEQUENCE [LARGE SCALE GENOMIC DNA]</scope>
</reference>
<evidence type="ECO:0000313" key="2">
    <source>
        <dbReference type="Proteomes" id="UP001189429"/>
    </source>
</evidence>
<protein>
    <submittedName>
        <fullName evidence="1">Uncharacterized protein</fullName>
    </submittedName>
</protein>